<proteinExistence type="predicted"/>
<feature type="transmembrane region" description="Helical" evidence="2">
    <location>
        <begin position="343"/>
        <end position="363"/>
    </location>
</feature>
<keyword evidence="2" id="KW-0812">Transmembrane</keyword>
<keyword evidence="5" id="KW-1185">Reference proteome</keyword>
<feature type="signal peptide" evidence="3">
    <location>
        <begin position="1"/>
        <end position="24"/>
    </location>
</feature>
<gene>
    <name evidence="4" type="ORF">G3M48_006311</name>
</gene>
<feature type="chain" id="PRO_5043799589" evidence="3">
    <location>
        <begin position="25"/>
        <end position="371"/>
    </location>
</feature>
<keyword evidence="2" id="KW-1133">Transmembrane helix</keyword>
<comment type="caution">
    <text evidence="4">The sequence shown here is derived from an EMBL/GenBank/DDBJ whole genome shotgun (WGS) entry which is preliminary data.</text>
</comment>
<evidence type="ECO:0000313" key="4">
    <source>
        <dbReference type="EMBL" id="KAK8144080.1"/>
    </source>
</evidence>
<feature type="transmembrane region" description="Helical" evidence="2">
    <location>
        <begin position="58"/>
        <end position="81"/>
    </location>
</feature>
<dbReference type="AlphaFoldDB" id="A0AAW0RPP8"/>
<evidence type="ECO:0000256" key="3">
    <source>
        <dbReference type="SAM" id="SignalP"/>
    </source>
</evidence>
<sequence length="371" mass="40326">MCYSAPSVVVRALILALCLPPAHANQGDDFINNLLTDLAPIIALFGEKVVMQFLSQSLGLADCVALAMAPIGIITIIVSAIRVGGPRWLKAIIGRARENTAAAEVELMSSTSRETCELWNGKSVSADSVHDDQSGPEPTRKDQVIVIRETSKIAPNLALNCHDRPHRREIILVAIAGMILQVGVLIWSGFSVRKPLAEELKKNDKNVGEYALLLAAIGTVMLTLGLLICGWVVEHSTKETFYEAAAGYSIHLVWLQKGGAVNDQDFKPFVVVPIQKRSYVTISRRNPDFVNEHDNKPNPNDGADDATGDAASNLYAQWWTISGCVIALIGVFSQFTGLRGMNYSVSIARFLAMAIMTCARAFVRRGAPTRL</sequence>
<feature type="transmembrane region" description="Helical" evidence="2">
    <location>
        <begin position="318"/>
        <end position="337"/>
    </location>
</feature>
<feature type="transmembrane region" description="Helical" evidence="2">
    <location>
        <begin position="210"/>
        <end position="233"/>
    </location>
</feature>
<feature type="transmembrane region" description="Helical" evidence="2">
    <location>
        <begin position="170"/>
        <end position="190"/>
    </location>
</feature>
<evidence type="ECO:0000256" key="1">
    <source>
        <dbReference type="SAM" id="MobiDB-lite"/>
    </source>
</evidence>
<dbReference type="EMBL" id="JAAHCF010000429">
    <property type="protein sequence ID" value="KAK8144080.1"/>
    <property type="molecule type" value="Genomic_DNA"/>
</dbReference>
<feature type="region of interest" description="Disordered" evidence="1">
    <location>
        <begin position="287"/>
        <end position="306"/>
    </location>
</feature>
<organism evidence="4 5">
    <name type="scientific">Beauveria asiatica</name>
    <dbReference type="NCBI Taxonomy" id="1069075"/>
    <lineage>
        <taxon>Eukaryota</taxon>
        <taxon>Fungi</taxon>
        <taxon>Dikarya</taxon>
        <taxon>Ascomycota</taxon>
        <taxon>Pezizomycotina</taxon>
        <taxon>Sordariomycetes</taxon>
        <taxon>Hypocreomycetidae</taxon>
        <taxon>Hypocreales</taxon>
        <taxon>Cordycipitaceae</taxon>
        <taxon>Beauveria</taxon>
    </lineage>
</organism>
<feature type="compositionally biased region" description="Basic and acidic residues" evidence="1">
    <location>
        <begin position="287"/>
        <end position="296"/>
    </location>
</feature>
<protein>
    <submittedName>
        <fullName evidence="4">Uncharacterized protein</fullName>
    </submittedName>
</protein>
<evidence type="ECO:0000256" key="2">
    <source>
        <dbReference type="SAM" id="Phobius"/>
    </source>
</evidence>
<keyword evidence="3" id="KW-0732">Signal</keyword>
<evidence type="ECO:0000313" key="5">
    <source>
        <dbReference type="Proteomes" id="UP001397290"/>
    </source>
</evidence>
<dbReference type="Proteomes" id="UP001397290">
    <property type="component" value="Unassembled WGS sequence"/>
</dbReference>
<keyword evidence="2" id="KW-0472">Membrane</keyword>
<accession>A0AAW0RPP8</accession>
<name>A0AAW0RPP8_9HYPO</name>
<reference evidence="4 5" key="1">
    <citation type="submission" date="2020-02" db="EMBL/GenBank/DDBJ databases">
        <title>Comparative genomics of the hypocrealean fungal genus Beauvera.</title>
        <authorList>
            <person name="Showalter D.N."/>
            <person name="Bushley K.E."/>
            <person name="Rehner S.A."/>
        </authorList>
    </citation>
    <scope>NUCLEOTIDE SEQUENCE [LARGE SCALE GENOMIC DNA]</scope>
    <source>
        <strain evidence="4 5">ARSEF4384</strain>
    </source>
</reference>